<keyword evidence="4 5" id="KW-0472">Membrane</keyword>
<keyword evidence="8" id="KW-1185">Reference proteome</keyword>
<feature type="transmembrane region" description="Helical" evidence="5">
    <location>
        <begin position="538"/>
        <end position="557"/>
    </location>
</feature>
<evidence type="ECO:0000256" key="2">
    <source>
        <dbReference type="ARBA" id="ARBA00022692"/>
    </source>
</evidence>
<keyword evidence="3 5" id="KW-1133">Transmembrane helix</keyword>
<dbReference type="EMBL" id="BAAANY010000036">
    <property type="protein sequence ID" value="GAA1710173.1"/>
    <property type="molecule type" value="Genomic_DNA"/>
</dbReference>
<comment type="subcellular location">
    <subcellularLocation>
        <location evidence="1">Membrane</location>
        <topology evidence="1">Multi-pass membrane protein</topology>
    </subcellularLocation>
</comment>
<evidence type="ECO:0000313" key="8">
    <source>
        <dbReference type="Proteomes" id="UP001500618"/>
    </source>
</evidence>
<evidence type="ECO:0000313" key="7">
    <source>
        <dbReference type="EMBL" id="GAA1710173.1"/>
    </source>
</evidence>
<evidence type="ECO:0000256" key="5">
    <source>
        <dbReference type="SAM" id="Phobius"/>
    </source>
</evidence>
<evidence type="ECO:0000256" key="1">
    <source>
        <dbReference type="ARBA" id="ARBA00004141"/>
    </source>
</evidence>
<dbReference type="Proteomes" id="UP001500618">
    <property type="component" value="Unassembled WGS sequence"/>
</dbReference>
<gene>
    <name evidence="7" type="ORF">GCM10009765_69360</name>
</gene>
<evidence type="ECO:0000256" key="3">
    <source>
        <dbReference type="ARBA" id="ARBA00022989"/>
    </source>
</evidence>
<comment type="caution">
    <text evidence="7">The sequence shown here is derived from an EMBL/GenBank/DDBJ whole genome shotgun (WGS) entry which is preliminary data.</text>
</comment>
<dbReference type="NCBIfam" id="TIGR03061">
    <property type="entry name" value="pip_yhgE_Nterm"/>
    <property type="match status" value="1"/>
</dbReference>
<protein>
    <submittedName>
        <fullName evidence="7">YhgE/Pip domain-containing protein</fullName>
    </submittedName>
</protein>
<dbReference type="NCBIfam" id="TIGR03057">
    <property type="entry name" value="xxxLxxG_by_4"/>
    <property type="match status" value="4"/>
</dbReference>
<dbReference type="Pfam" id="PF12698">
    <property type="entry name" value="ABC2_membrane_3"/>
    <property type="match status" value="2"/>
</dbReference>
<dbReference type="InterPro" id="IPR017501">
    <property type="entry name" value="Phage_infect_YhgE_C"/>
</dbReference>
<feature type="domain" description="ABC-2 type transporter transmembrane" evidence="6">
    <location>
        <begin position="25"/>
        <end position="186"/>
    </location>
</feature>
<feature type="transmembrane region" description="Helical" evidence="5">
    <location>
        <begin position="436"/>
        <end position="456"/>
    </location>
</feature>
<dbReference type="InterPro" id="IPR013525">
    <property type="entry name" value="ABC2_TM"/>
</dbReference>
<feature type="transmembrane region" description="Helical" evidence="5">
    <location>
        <begin position="477"/>
        <end position="504"/>
    </location>
</feature>
<feature type="domain" description="ABC-2 type transporter transmembrane" evidence="6">
    <location>
        <begin position="411"/>
        <end position="610"/>
    </location>
</feature>
<dbReference type="Gene3D" id="1.10.287.950">
    <property type="entry name" value="Methyl-accepting chemotaxis protein"/>
    <property type="match status" value="1"/>
</dbReference>
<evidence type="ECO:0000259" key="6">
    <source>
        <dbReference type="Pfam" id="PF12698"/>
    </source>
</evidence>
<dbReference type="InterPro" id="IPR051328">
    <property type="entry name" value="T7SS_ABC-Transporter"/>
</dbReference>
<dbReference type="InterPro" id="IPR017500">
    <property type="entry name" value="Phage_infect_YhgE_N"/>
</dbReference>
<proteinExistence type="predicted"/>
<feature type="transmembrane region" description="Helical" evidence="5">
    <location>
        <begin position="21"/>
        <end position="43"/>
    </location>
</feature>
<organism evidence="7 8">
    <name type="scientific">Fodinicola feengrottensis</name>
    <dbReference type="NCBI Taxonomy" id="435914"/>
    <lineage>
        <taxon>Bacteria</taxon>
        <taxon>Bacillati</taxon>
        <taxon>Actinomycetota</taxon>
        <taxon>Actinomycetes</taxon>
        <taxon>Mycobacteriales</taxon>
        <taxon>Fodinicola</taxon>
    </lineage>
</organism>
<accession>A0ABN2IRB4</accession>
<dbReference type="NCBIfam" id="TIGR03062">
    <property type="entry name" value="pip_yhgE_Cterm"/>
    <property type="match status" value="1"/>
</dbReference>
<evidence type="ECO:0000256" key="4">
    <source>
        <dbReference type="ARBA" id="ARBA00023136"/>
    </source>
</evidence>
<name>A0ABN2IRB4_9ACTN</name>
<dbReference type="PANTHER" id="PTHR43077">
    <property type="entry name" value="TRANSPORT PERMEASE YVFS-RELATED"/>
    <property type="match status" value="1"/>
</dbReference>
<reference evidence="7 8" key="1">
    <citation type="journal article" date="2019" name="Int. J. Syst. Evol. Microbiol.">
        <title>The Global Catalogue of Microorganisms (GCM) 10K type strain sequencing project: providing services to taxonomists for standard genome sequencing and annotation.</title>
        <authorList>
            <consortium name="The Broad Institute Genomics Platform"/>
            <consortium name="The Broad Institute Genome Sequencing Center for Infectious Disease"/>
            <person name="Wu L."/>
            <person name="Ma J."/>
        </authorList>
    </citation>
    <scope>NUCLEOTIDE SEQUENCE [LARGE SCALE GENOMIC DNA]</scope>
    <source>
        <strain evidence="7 8">JCM 14718</strain>
    </source>
</reference>
<keyword evidence="2 5" id="KW-0812">Transmembrane</keyword>
<sequence length="631" mass="64772">MRTLRLAGTELRRFTTGKLPKLALAAVLMLPLLYGALYLYAFWDPYGRLPNAPAALVVNDRGVTTDGKYSNAGRDLGKTLANSKAAFGWKTTTAADAAKGVADGSYYLSLTIPADFSSRLASPSTSDPEQAQLDVTTNDANNYLAGTIGKQVFSEVRQAVASQAGAKYADAMLIGFTQLHSSTLQAADGSSQLAGGADQLTAGLSQLATGAGTLQSGTGQLSGGLHQLDSSTSGLPAATQKLAAGSAQVASGDKKIAALGNQANTALSTAVSTLKSDRTAVEQRLRQQGLTDSQIAQVMAEYDRATGRLATASTVVAGKAAQLNQLASGASQVAAGNAQLAAAAPALHNGIHKAATGADQLDSGAGQLSSGIQQARTGATKLATGAHTLASKLSSGAAQIPHPDASTRGRTATTMGDPVAVQTVANNKVPNYGTGFAPYFLPLALWVGAVVLYMLLRPLSERALAARAPALSTALAGWLPAAIIGALQGLLLIAVVAFGLGLHIGNPVGMVAFLVLTALVFTALVQMFLACFGTPGRLLGLVALMIQLVSAGGTYPWETTPPVLRFLHPLLPMSYVVTALRHLIAGDGGGDIVRSTLVLLAFGVGALGITTYAAWRKRTWSLSRLHPELVI</sequence>
<dbReference type="RefSeq" id="WP_344314379.1">
    <property type="nucleotide sequence ID" value="NZ_BAAANY010000036.1"/>
</dbReference>
<feature type="transmembrane region" description="Helical" evidence="5">
    <location>
        <begin position="510"/>
        <end position="531"/>
    </location>
</feature>
<dbReference type="PANTHER" id="PTHR43077:SF5">
    <property type="entry name" value="PHAGE INFECTION PROTEIN"/>
    <property type="match status" value="1"/>
</dbReference>
<dbReference type="InterPro" id="IPR023908">
    <property type="entry name" value="xxxLxxG_rpt"/>
</dbReference>
<feature type="transmembrane region" description="Helical" evidence="5">
    <location>
        <begin position="596"/>
        <end position="615"/>
    </location>
</feature>